<evidence type="ECO:0000256" key="3">
    <source>
        <dbReference type="ARBA" id="ARBA00022485"/>
    </source>
</evidence>
<feature type="domain" description="Uracil-DNA glycosylase-like" evidence="10">
    <location>
        <begin position="299"/>
        <end position="459"/>
    </location>
</feature>
<evidence type="ECO:0000256" key="6">
    <source>
        <dbReference type="ARBA" id="ARBA00022801"/>
    </source>
</evidence>
<evidence type="ECO:0000256" key="2">
    <source>
        <dbReference type="ARBA" id="ARBA00019403"/>
    </source>
</evidence>
<comment type="caution">
    <text evidence="11">The sequence shown here is derived from an EMBL/GenBank/DDBJ whole genome shotgun (WGS) entry which is preliminary data.</text>
</comment>
<organism evidence="11 12">
    <name type="scientific">Skermanella stibiiresistens SB22</name>
    <dbReference type="NCBI Taxonomy" id="1385369"/>
    <lineage>
        <taxon>Bacteria</taxon>
        <taxon>Pseudomonadati</taxon>
        <taxon>Pseudomonadota</taxon>
        <taxon>Alphaproteobacteria</taxon>
        <taxon>Rhodospirillales</taxon>
        <taxon>Azospirillaceae</taxon>
        <taxon>Skermanella</taxon>
    </lineage>
</organism>
<dbReference type="InterPro" id="IPR036895">
    <property type="entry name" value="Uracil-DNA_glycosylase-like_sf"/>
</dbReference>
<dbReference type="GO" id="GO:0097506">
    <property type="term" value="F:deaminated base DNA N-glycosylase activity"/>
    <property type="evidence" value="ECO:0007669"/>
    <property type="project" value="UniProtKB-ARBA"/>
</dbReference>
<keyword evidence="7" id="KW-0408">Iron</keyword>
<reference evidence="11 12" key="1">
    <citation type="submission" date="2013-08" db="EMBL/GenBank/DDBJ databases">
        <title>The genome sequence of Skermanella stibiiresistens.</title>
        <authorList>
            <person name="Zhu W."/>
            <person name="Wang G."/>
        </authorList>
    </citation>
    <scope>NUCLEOTIDE SEQUENCE [LARGE SCALE GENOMIC DNA]</scope>
    <source>
        <strain evidence="11 12">SB22</strain>
    </source>
</reference>
<dbReference type="SMART" id="SM00986">
    <property type="entry name" value="UDG"/>
    <property type="match status" value="1"/>
</dbReference>
<evidence type="ECO:0000256" key="5">
    <source>
        <dbReference type="ARBA" id="ARBA00022763"/>
    </source>
</evidence>
<name>W9H4E3_9PROT</name>
<dbReference type="Gene3D" id="3.40.470.10">
    <property type="entry name" value="Uracil-DNA glycosylase-like domain"/>
    <property type="match status" value="1"/>
</dbReference>
<dbReference type="OrthoDB" id="5290748at2"/>
<evidence type="ECO:0000259" key="10">
    <source>
        <dbReference type="SMART" id="SM00986"/>
    </source>
</evidence>
<dbReference type="SUPFAM" id="SSF52141">
    <property type="entry name" value="Uracil-DNA glycosylase-like"/>
    <property type="match status" value="1"/>
</dbReference>
<gene>
    <name evidence="11" type="ORF">N825_06020</name>
</gene>
<dbReference type="PANTHER" id="PTHR33693:SF9">
    <property type="entry name" value="TYPE-4 URACIL-DNA GLYCOSYLASE"/>
    <property type="match status" value="1"/>
</dbReference>
<dbReference type="NCBIfam" id="TIGR03915">
    <property type="entry name" value="SAM_7_link_chp"/>
    <property type="match status" value="1"/>
</dbReference>
<sequence>MHAVDLAHPVDYEGWRAAARRLVLADARPESVDWRVGPQTGLFGDPSAVPAIPAVSRNREFSVPRDFLDLAETITCHRDPARFALLYSLLWRLTHGEPKLLDIVSDREVSRAEAMARAIRRDIHKMHAFVRFREREGHYLAWFEPDHFIVERAAPFFARRFANMDWSILTPDRSVHWDGETLHFTPGASKADVPDDDALEDYWRSYYSSIFNPARLKIEAMKSEMPRKYWHNLPEARMIRPLIRDAGRRVAEMAERGATSPSPKSERWALATVPEPTPESGLDNCRRCSLWRNATQAVPGEGPMGARLMLVGEQPGDQEDLAGRAFVGPAGQLLDRAMVDAGITRADCYVTNAVKHFKFTPRGKRRIHQKPDVSEVEHCRWWLTEEVAAVRPRLIVALGATAGRALLRRDVAVQRERGAILRLGGGGSLLLTVHPSYLLRLPDPAAKVLEYDKFVADLRTATTYAMSA</sequence>
<evidence type="ECO:0000256" key="7">
    <source>
        <dbReference type="ARBA" id="ARBA00023004"/>
    </source>
</evidence>
<dbReference type="AlphaFoldDB" id="W9H4E3"/>
<evidence type="ECO:0000256" key="4">
    <source>
        <dbReference type="ARBA" id="ARBA00022723"/>
    </source>
</evidence>
<dbReference type="InterPro" id="IPR023875">
    <property type="entry name" value="DNA_repair_put"/>
</dbReference>
<dbReference type="GO" id="GO:0046872">
    <property type="term" value="F:metal ion binding"/>
    <property type="evidence" value="ECO:0007669"/>
    <property type="project" value="UniProtKB-KW"/>
</dbReference>
<dbReference type="EMBL" id="AVFL01000011">
    <property type="protein sequence ID" value="EWY39641.1"/>
    <property type="molecule type" value="Genomic_DNA"/>
</dbReference>
<keyword evidence="4" id="KW-0479">Metal-binding</keyword>
<keyword evidence="12" id="KW-1185">Reference proteome</keyword>
<evidence type="ECO:0000256" key="9">
    <source>
        <dbReference type="ARBA" id="ARBA00023204"/>
    </source>
</evidence>
<evidence type="ECO:0000313" key="11">
    <source>
        <dbReference type="EMBL" id="EWY39641.1"/>
    </source>
</evidence>
<dbReference type="CDD" id="cd10030">
    <property type="entry name" value="UDG-F4_TTUDGA_SPO1dp_like"/>
    <property type="match status" value="1"/>
</dbReference>
<keyword evidence="3" id="KW-0004">4Fe-4S</keyword>
<comment type="similarity">
    <text evidence="1">Belongs to the uracil-DNA glycosylase (UDG) superfamily. Type 4 (UDGa) family.</text>
</comment>
<dbReference type="GO" id="GO:0051539">
    <property type="term" value="F:4 iron, 4 sulfur cluster binding"/>
    <property type="evidence" value="ECO:0007669"/>
    <property type="project" value="UniProtKB-KW"/>
</dbReference>
<dbReference type="InterPro" id="IPR005122">
    <property type="entry name" value="Uracil-DNA_glycosylase-like"/>
</dbReference>
<keyword evidence="8" id="KW-0411">Iron-sulfur</keyword>
<protein>
    <recommendedName>
        <fullName evidence="2">Type-4 uracil-DNA glycosylase</fullName>
    </recommendedName>
</protein>
<dbReference type="Pfam" id="PF13566">
    <property type="entry name" value="DUF4130"/>
    <property type="match status" value="1"/>
</dbReference>
<keyword evidence="6" id="KW-0378">Hydrolase</keyword>
<dbReference type="InterPro" id="IPR025404">
    <property type="entry name" value="DUF4130"/>
</dbReference>
<keyword evidence="9" id="KW-0234">DNA repair</keyword>
<dbReference type="PANTHER" id="PTHR33693">
    <property type="entry name" value="TYPE-5 URACIL-DNA GLYCOSYLASE"/>
    <property type="match status" value="1"/>
</dbReference>
<dbReference type="Proteomes" id="UP000019486">
    <property type="component" value="Unassembled WGS sequence"/>
</dbReference>
<keyword evidence="5" id="KW-0227">DNA damage</keyword>
<evidence type="ECO:0000313" key="12">
    <source>
        <dbReference type="Proteomes" id="UP000019486"/>
    </source>
</evidence>
<dbReference type="NCBIfam" id="TIGR00758">
    <property type="entry name" value="UDG_fam4"/>
    <property type="match status" value="1"/>
</dbReference>
<dbReference type="STRING" id="1385369.N825_06020"/>
<accession>W9H4E3</accession>
<dbReference type="InterPro" id="IPR051536">
    <property type="entry name" value="UDG_Type-4/5"/>
</dbReference>
<dbReference type="SMART" id="SM00987">
    <property type="entry name" value="UreE_C"/>
    <property type="match status" value="1"/>
</dbReference>
<dbReference type="InterPro" id="IPR005273">
    <property type="entry name" value="Ura-DNA_glyco_family4"/>
</dbReference>
<dbReference type="PATRIC" id="fig|1385369.3.peg.3411"/>
<dbReference type="RefSeq" id="WP_037454099.1">
    <property type="nucleotide sequence ID" value="NZ_AVFL01000011.1"/>
</dbReference>
<evidence type="ECO:0000256" key="8">
    <source>
        <dbReference type="ARBA" id="ARBA00023014"/>
    </source>
</evidence>
<dbReference type="Pfam" id="PF03167">
    <property type="entry name" value="UDG"/>
    <property type="match status" value="1"/>
</dbReference>
<dbReference type="GO" id="GO:0006281">
    <property type="term" value="P:DNA repair"/>
    <property type="evidence" value="ECO:0007669"/>
    <property type="project" value="UniProtKB-KW"/>
</dbReference>
<proteinExistence type="inferred from homology"/>
<evidence type="ECO:0000256" key="1">
    <source>
        <dbReference type="ARBA" id="ARBA00006521"/>
    </source>
</evidence>
<dbReference type="NCBIfam" id="TIGR03914">
    <property type="entry name" value="UDG_fam_dom"/>
    <property type="match status" value="1"/>
</dbReference>